<dbReference type="Proteomes" id="UP000789405">
    <property type="component" value="Unassembled WGS sequence"/>
</dbReference>
<evidence type="ECO:0000313" key="1">
    <source>
        <dbReference type="EMBL" id="CAG8786837.1"/>
    </source>
</evidence>
<accession>A0A9N9JKL7</accession>
<comment type="caution">
    <text evidence="1">The sequence shown here is derived from an EMBL/GenBank/DDBJ whole genome shotgun (WGS) entry which is preliminary data.</text>
</comment>
<protein>
    <submittedName>
        <fullName evidence="1">21854_t:CDS:1</fullName>
    </submittedName>
</protein>
<reference evidence="1" key="1">
    <citation type="submission" date="2021-06" db="EMBL/GenBank/DDBJ databases">
        <authorList>
            <person name="Kallberg Y."/>
            <person name="Tangrot J."/>
            <person name="Rosling A."/>
        </authorList>
    </citation>
    <scope>NUCLEOTIDE SEQUENCE</scope>
    <source>
        <strain evidence="1">MA453B</strain>
    </source>
</reference>
<dbReference type="OrthoDB" id="2480438at2759"/>
<name>A0A9N9JKL7_9GLOM</name>
<feature type="non-terminal residue" evidence="1">
    <location>
        <position position="224"/>
    </location>
</feature>
<dbReference type="EMBL" id="CAJVPY010024514">
    <property type="protein sequence ID" value="CAG8786837.1"/>
    <property type="molecule type" value="Genomic_DNA"/>
</dbReference>
<sequence length="224" mass="25804">EMMCLITYEEAKDLALCIEAESSDGSMDKRELSNNKLDDIFICYQQSAIDDLDRCYLNESGVKDNDDLDGGYKVINNIINVYSSNNENQECEINKKCRNKSDKVRNSVVEMDNCWLDNLEAEVNRLLLATENNKDCGSTWKIQVDNSDKMDRCTKINDHSIKTIIIKDEENKKIEICRISKRAVSNENVEGIMSQDNDVVDEIEVLKARKYYRTNKMDTCEALH</sequence>
<dbReference type="AlphaFoldDB" id="A0A9N9JKL7"/>
<keyword evidence="2" id="KW-1185">Reference proteome</keyword>
<evidence type="ECO:0000313" key="2">
    <source>
        <dbReference type="Proteomes" id="UP000789405"/>
    </source>
</evidence>
<gene>
    <name evidence="1" type="ORF">DERYTH_LOCUS20584</name>
</gene>
<proteinExistence type="predicted"/>
<organism evidence="1 2">
    <name type="scientific">Dentiscutata erythropus</name>
    <dbReference type="NCBI Taxonomy" id="1348616"/>
    <lineage>
        <taxon>Eukaryota</taxon>
        <taxon>Fungi</taxon>
        <taxon>Fungi incertae sedis</taxon>
        <taxon>Mucoromycota</taxon>
        <taxon>Glomeromycotina</taxon>
        <taxon>Glomeromycetes</taxon>
        <taxon>Diversisporales</taxon>
        <taxon>Gigasporaceae</taxon>
        <taxon>Dentiscutata</taxon>
    </lineage>
</organism>